<dbReference type="Proteomes" id="UP001165366">
    <property type="component" value="Unassembled WGS sequence"/>
</dbReference>
<accession>A0ABS9KE31</accession>
<dbReference type="EMBL" id="JAKLWS010000012">
    <property type="protein sequence ID" value="MCG2589085.1"/>
    <property type="molecule type" value="Genomic_DNA"/>
</dbReference>
<comment type="caution">
    <text evidence="2">The sequence shown here is derived from an EMBL/GenBank/DDBJ whole genome shotgun (WGS) entry which is preliminary data.</text>
</comment>
<gene>
    <name evidence="2" type="ORF">L6773_10935</name>
</gene>
<feature type="signal peptide" evidence="1">
    <location>
        <begin position="1"/>
        <end position="20"/>
    </location>
</feature>
<proteinExistence type="predicted"/>
<feature type="chain" id="PRO_5046780205" description="DUF4843 domain-containing protein" evidence="1">
    <location>
        <begin position="21"/>
        <end position="253"/>
    </location>
</feature>
<dbReference type="RefSeq" id="WP_237854363.1">
    <property type="nucleotide sequence ID" value="NZ_JAKLWS010000012.1"/>
</dbReference>
<protein>
    <recommendedName>
        <fullName evidence="4">DUF4843 domain-containing protein</fullName>
    </recommendedName>
</protein>
<evidence type="ECO:0000256" key="1">
    <source>
        <dbReference type="SAM" id="SignalP"/>
    </source>
</evidence>
<evidence type="ECO:0008006" key="4">
    <source>
        <dbReference type="Google" id="ProtNLM"/>
    </source>
</evidence>
<evidence type="ECO:0000313" key="2">
    <source>
        <dbReference type="EMBL" id="MCG2589085.1"/>
    </source>
</evidence>
<sequence>MKHFLILLFVLLLTPFSLFAQDEEEQESVMYESVMLTPDLSSLEQLQEAMQEHNRTFHNTAPHSAFVFNITSGPDAGKLTLVMGPMSSFSDLDNRPSSDEHNDHWINVVLPLIEDVGTVEYWTMDQELSNPIEGNYSMHFMRINTISRDYLFLIQGALEKISETVKAMEGDNPWILWWNAFQQGDLGRHFVVDWPMNSWGELDENNEFRSTFEEVHGKQAWDDWNSIMDLAVEDTYDEVWELNPAMSADLPQE</sequence>
<organism evidence="2 3">
    <name type="scientific">Rhodohalobacter sulfatireducens</name>
    <dbReference type="NCBI Taxonomy" id="2911366"/>
    <lineage>
        <taxon>Bacteria</taxon>
        <taxon>Pseudomonadati</taxon>
        <taxon>Balneolota</taxon>
        <taxon>Balneolia</taxon>
        <taxon>Balneolales</taxon>
        <taxon>Balneolaceae</taxon>
        <taxon>Rhodohalobacter</taxon>
    </lineage>
</organism>
<evidence type="ECO:0000313" key="3">
    <source>
        <dbReference type="Proteomes" id="UP001165366"/>
    </source>
</evidence>
<keyword evidence="3" id="KW-1185">Reference proteome</keyword>
<reference evidence="2" key="1">
    <citation type="submission" date="2022-01" db="EMBL/GenBank/DDBJ databases">
        <authorList>
            <person name="Wang Y."/>
        </authorList>
    </citation>
    <scope>NUCLEOTIDE SEQUENCE</scope>
    <source>
        <strain evidence="2">WB101</strain>
    </source>
</reference>
<keyword evidence="1" id="KW-0732">Signal</keyword>
<name>A0ABS9KE31_9BACT</name>
<reference evidence="2" key="2">
    <citation type="submission" date="2024-05" db="EMBL/GenBank/DDBJ databases">
        <title>Rhodohalobacter halophilus gen. nov., sp. nov., a moderately halophilic member of the family Balneolaceae.</title>
        <authorList>
            <person name="Xia J."/>
        </authorList>
    </citation>
    <scope>NUCLEOTIDE SEQUENCE</scope>
    <source>
        <strain evidence="2">WB101</strain>
    </source>
</reference>